<accession>A0A8X7XHL2</accession>
<sequence length="114" mass="12626">MGGGSQKSSETSQYEQLLEVPNDGGLKSMSETTSNFHMFWIKVKAEYPEVDTNALKSLLPFPTSYLSKAAFSVTATKTRLWNRPNISNILLVSLPSIIPKWDHLVAVTQAQSSH</sequence>
<name>A0A8X7XHL2_POLSE</name>
<evidence type="ECO:0000313" key="2">
    <source>
        <dbReference type="Proteomes" id="UP000886611"/>
    </source>
</evidence>
<dbReference type="Proteomes" id="UP000886611">
    <property type="component" value="Unassembled WGS sequence"/>
</dbReference>
<dbReference type="EMBL" id="JAATIS010000220">
    <property type="protein sequence ID" value="KAG2469310.1"/>
    <property type="molecule type" value="Genomic_DNA"/>
</dbReference>
<feature type="non-terminal residue" evidence="1">
    <location>
        <position position="1"/>
    </location>
</feature>
<dbReference type="PANTHER" id="PTHR45913:SF19">
    <property type="entry name" value="LOW QUALITY PROTEIN: ZINC FINGER BED DOMAIN-CONTAINING PROTEIN 5-LIKE"/>
    <property type="match status" value="1"/>
</dbReference>
<feature type="non-terminal residue" evidence="1">
    <location>
        <position position="114"/>
    </location>
</feature>
<comment type="caution">
    <text evidence="1">The sequence shown here is derived from an EMBL/GenBank/DDBJ whole genome shotgun (WGS) entry which is preliminary data.</text>
</comment>
<reference evidence="1 2" key="1">
    <citation type="journal article" date="2021" name="Cell">
        <title>Tracing the genetic footprints of vertebrate landing in non-teleost ray-finned fishes.</title>
        <authorList>
            <person name="Bi X."/>
            <person name="Wang K."/>
            <person name="Yang L."/>
            <person name="Pan H."/>
            <person name="Jiang H."/>
            <person name="Wei Q."/>
            <person name="Fang M."/>
            <person name="Yu H."/>
            <person name="Zhu C."/>
            <person name="Cai Y."/>
            <person name="He Y."/>
            <person name="Gan X."/>
            <person name="Zeng H."/>
            <person name="Yu D."/>
            <person name="Zhu Y."/>
            <person name="Jiang H."/>
            <person name="Qiu Q."/>
            <person name="Yang H."/>
            <person name="Zhang Y.E."/>
            <person name="Wang W."/>
            <person name="Zhu M."/>
            <person name="He S."/>
            <person name="Zhang G."/>
        </authorList>
    </citation>
    <scope>NUCLEOTIDE SEQUENCE [LARGE SCALE GENOMIC DNA]</scope>
    <source>
        <strain evidence="1">Bchr_013</strain>
    </source>
</reference>
<dbReference type="PANTHER" id="PTHR45913">
    <property type="entry name" value="EPM2A-INTERACTING PROTEIN 1"/>
    <property type="match status" value="1"/>
</dbReference>
<evidence type="ECO:0000313" key="1">
    <source>
        <dbReference type="EMBL" id="KAG2469310.1"/>
    </source>
</evidence>
<keyword evidence="2" id="KW-1185">Reference proteome</keyword>
<proteinExistence type="predicted"/>
<gene>
    <name evidence="1" type="primary">Zbed9_12</name>
    <name evidence="1" type="ORF">GTO96_0003950</name>
</gene>
<organism evidence="1 2">
    <name type="scientific">Polypterus senegalus</name>
    <name type="common">Senegal bichir</name>
    <dbReference type="NCBI Taxonomy" id="55291"/>
    <lineage>
        <taxon>Eukaryota</taxon>
        <taxon>Metazoa</taxon>
        <taxon>Chordata</taxon>
        <taxon>Craniata</taxon>
        <taxon>Vertebrata</taxon>
        <taxon>Euteleostomi</taxon>
        <taxon>Actinopterygii</taxon>
        <taxon>Polypteriformes</taxon>
        <taxon>Polypteridae</taxon>
        <taxon>Polypterus</taxon>
    </lineage>
</organism>
<dbReference type="AlphaFoldDB" id="A0A8X7XHL2"/>
<protein>
    <submittedName>
        <fullName evidence="1">SCND3 protein</fullName>
    </submittedName>
</protein>